<evidence type="ECO:0000256" key="7">
    <source>
        <dbReference type="ARBA" id="ARBA00022777"/>
    </source>
</evidence>
<feature type="transmembrane region" description="Helical" evidence="11">
    <location>
        <begin position="42"/>
        <end position="66"/>
    </location>
</feature>
<dbReference type="InterPro" id="IPR018095">
    <property type="entry name" value="Thymidylate_kin_CS"/>
</dbReference>
<dbReference type="Pfam" id="PF07690">
    <property type="entry name" value="MFS_1"/>
    <property type="match status" value="1"/>
</dbReference>
<dbReference type="Proteomes" id="UP000027632">
    <property type="component" value="Unassembled WGS sequence"/>
</dbReference>
<dbReference type="EMBL" id="JJMG01000142">
    <property type="protein sequence ID" value="KEG40896.1"/>
    <property type="molecule type" value="Genomic_DNA"/>
</dbReference>
<feature type="transmembrane region" description="Helical" evidence="11">
    <location>
        <begin position="420"/>
        <end position="440"/>
    </location>
</feature>
<dbReference type="PROSITE" id="PS01331">
    <property type="entry name" value="THYMIDYLATE_KINASE"/>
    <property type="match status" value="1"/>
</dbReference>
<dbReference type="Gene3D" id="1.20.1250.20">
    <property type="entry name" value="MFS general substrate transporter like domains"/>
    <property type="match status" value="1"/>
</dbReference>
<keyword evidence="4" id="KW-0808">Transferase</keyword>
<feature type="region of interest" description="Disordered" evidence="10">
    <location>
        <begin position="263"/>
        <end position="283"/>
    </location>
</feature>
<feature type="transmembrane region" description="Helical" evidence="11">
    <location>
        <begin position="452"/>
        <end position="477"/>
    </location>
</feature>
<dbReference type="SUPFAM" id="SSF52540">
    <property type="entry name" value="P-loop containing nucleoside triphosphate hydrolases"/>
    <property type="match status" value="1"/>
</dbReference>
<evidence type="ECO:0000256" key="8">
    <source>
        <dbReference type="ARBA" id="ARBA00022840"/>
    </source>
</evidence>
<keyword evidence="11" id="KW-1133">Transmembrane helix</keyword>
<dbReference type="PANTHER" id="PTHR10344:SF4">
    <property type="entry name" value="UMP-CMP KINASE 2, MITOCHONDRIAL"/>
    <property type="match status" value="1"/>
</dbReference>
<keyword evidence="5" id="KW-0545">Nucleotide biosynthesis</keyword>
<evidence type="ECO:0000313" key="13">
    <source>
        <dbReference type="EMBL" id="KEG40896.1"/>
    </source>
</evidence>
<comment type="similarity">
    <text evidence="1">Belongs to the thymidylate kinase family.</text>
</comment>
<evidence type="ECO:0000256" key="10">
    <source>
        <dbReference type="SAM" id="MobiDB-lite"/>
    </source>
</evidence>
<keyword evidence="14" id="KW-1185">Reference proteome</keyword>
<organism evidence="13 14">
    <name type="scientific">Streptomyces griseorubens</name>
    <dbReference type="NCBI Taxonomy" id="66897"/>
    <lineage>
        <taxon>Bacteria</taxon>
        <taxon>Bacillati</taxon>
        <taxon>Actinomycetota</taxon>
        <taxon>Actinomycetes</taxon>
        <taxon>Kitasatosporales</taxon>
        <taxon>Streptomycetaceae</taxon>
        <taxon>Streptomyces</taxon>
        <taxon>Streptomyces althioticus group</taxon>
    </lineage>
</organism>
<evidence type="ECO:0000256" key="6">
    <source>
        <dbReference type="ARBA" id="ARBA00022741"/>
    </source>
</evidence>
<evidence type="ECO:0000256" key="2">
    <source>
        <dbReference type="ARBA" id="ARBA00012980"/>
    </source>
</evidence>
<feature type="transmembrane region" description="Helical" evidence="11">
    <location>
        <begin position="204"/>
        <end position="224"/>
    </location>
</feature>
<comment type="caution">
    <text evidence="13">The sequence shown here is derived from an EMBL/GenBank/DDBJ whole genome shotgun (WGS) entry which is preliminary data.</text>
</comment>
<keyword evidence="8" id="KW-0067">ATP-binding</keyword>
<gene>
    <name evidence="13" type="ORF">DJ64_06700</name>
</gene>
<feature type="domain" description="Thymidylate kinase-like" evidence="12">
    <location>
        <begin position="514"/>
        <end position="699"/>
    </location>
</feature>
<dbReference type="InterPro" id="IPR036259">
    <property type="entry name" value="MFS_trans_sf"/>
</dbReference>
<feature type="transmembrane region" description="Helical" evidence="11">
    <location>
        <begin position="356"/>
        <end position="374"/>
    </location>
</feature>
<protein>
    <recommendedName>
        <fullName evidence="3">Thymidylate kinase</fullName>
        <ecNumber evidence="2">2.7.4.9</ecNumber>
    </recommendedName>
</protein>
<keyword evidence="11" id="KW-0812">Transmembrane</keyword>
<feature type="transmembrane region" description="Helical" evidence="11">
    <location>
        <begin position="322"/>
        <end position="344"/>
    </location>
</feature>
<name>A0ABR4T0Q7_9ACTN</name>
<feature type="transmembrane region" description="Helical" evidence="11">
    <location>
        <begin position="144"/>
        <end position="163"/>
    </location>
</feature>
<feature type="region of interest" description="Disordered" evidence="10">
    <location>
        <begin position="742"/>
        <end position="848"/>
    </location>
</feature>
<dbReference type="HAMAP" id="MF_00165">
    <property type="entry name" value="Thymidylate_kinase"/>
    <property type="match status" value="1"/>
</dbReference>
<dbReference type="InterPro" id="IPR018094">
    <property type="entry name" value="Thymidylate_kinase"/>
</dbReference>
<dbReference type="RefSeq" id="WP_037640849.1">
    <property type="nucleotide sequence ID" value="NZ_KL503830.1"/>
</dbReference>
<dbReference type="Pfam" id="PF02223">
    <property type="entry name" value="Thymidylate_kin"/>
    <property type="match status" value="1"/>
</dbReference>
<evidence type="ECO:0000256" key="1">
    <source>
        <dbReference type="ARBA" id="ARBA00009776"/>
    </source>
</evidence>
<evidence type="ECO:0000256" key="11">
    <source>
        <dbReference type="SAM" id="Phobius"/>
    </source>
</evidence>
<dbReference type="EC" id="2.7.4.9" evidence="2"/>
<feature type="non-terminal residue" evidence="13">
    <location>
        <position position="876"/>
    </location>
</feature>
<dbReference type="InterPro" id="IPR027417">
    <property type="entry name" value="P-loop_NTPase"/>
</dbReference>
<keyword evidence="6" id="KW-0547">Nucleotide-binding</keyword>
<feature type="transmembrane region" description="Helical" evidence="11">
    <location>
        <begin position="293"/>
        <end position="316"/>
    </location>
</feature>
<dbReference type="InterPro" id="IPR011701">
    <property type="entry name" value="MFS"/>
</dbReference>
<evidence type="ECO:0000259" key="12">
    <source>
        <dbReference type="Pfam" id="PF02223"/>
    </source>
</evidence>
<comment type="catalytic activity">
    <reaction evidence="9">
        <text>dTMP + ATP = dTDP + ADP</text>
        <dbReference type="Rhea" id="RHEA:13517"/>
        <dbReference type="ChEBI" id="CHEBI:30616"/>
        <dbReference type="ChEBI" id="CHEBI:58369"/>
        <dbReference type="ChEBI" id="CHEBI:63528"/>
        <dbReference type="ChEBI" id="CHEBI:456216"/>
        <dbReference type="EC" id="2.7.4.9"/>
    </reaction>
</comment>
<dbReference type="PANTHER" id="PTHR10344">
    <property type="entry name" value="THYMIDYLATE KINASE"/>
    <property type="match status" value="1"/>
</dbReference>
<dbReference type="Gene3D" id="3.40.50.300">
    <property type="entry name" value="P-loop containing nucleotide triphosphate hydrolases"/>
    <property type="match status" value="1"/>
</dbReference>
<evidence type="ECO:0000313" key="14">
    <source>
        <dbReference type="Proteomes" id="UP000027632"/>
    </source>
</evidence>
<dbReference type="CDD" id="cd01672">
    <property type="entry name" value="TMPK"/>
    <property type="match status" value="1"/>
</dbReference>
<evidence type="ECO:0000256" key="3">
    <source>
        <dbReference type="ARBA" id="ARBA00017144"/>
    </source>
</evidence>
<keyword evidence="11" id="KW-0472">Membrane</keyword>
<feature type="transmembrane region" description="Helical" evidence="11">
    <location>
        <begin position="78"/>
        <end position="106"/>
    </location>
</feature>
<feature type="transmembrane region" description="Helical" evidence="11">
    <location>
        <begin position="236"/>
        <end position="259"/>
    </location>
</feature>
<feature type="transmembrane region" description="Helical" evidence="11">
    <location>
        <begin position="380"/>
        <end position="399"/>
    </location>
</feature>
<dbReference type="SUPFAM" id="SSF103473">
    <property type="entry name" value="MFS general substrate transporter"/>
    <property type="match status" value="1"/>
</dbReference>
<sequence length="876" mass="93704">MTRAEQPTASPPAPDDALVADSRERAVRALLRRPQVKRLWSAQLVGGVGDVLALLVLVLLVLQASVAEQVFGGGYRGAAFAVATVFGVRILATLLFGAVLLGPLTSLTSQDGPLDRRWTMVGADGLRAALLIVAPLWIDWTPGNALAILLVTAFVAGVAERFWTVSREGAAPALLPGPPPEGASIRPLPDHLDALRRLSLRTGFVAIPLAALTLVVAALCNNLLGTGIEWFGQHQAALASYVAAGLFAASLSVVTFLELPGTRTPRPRSPLEGLRRPRHAAGPDKGRTGALRLLVVAGASVAGAVAAAVAVAVLHAKDLGGGPVLFGLTVGALTGGVVVGIRTAPALLPSLSRRRMLALTLAFTGLALLAAGLVPDVTSVLLILALAGVGAGMAANIAHTLLDQETEEQRRPRVTEHLHAVVRVYVGLGAVIAPVVAAAIGPHRLENGKFVFAHGGAAFTLMLVGALLLPVAAMVLAKVDDRSGIPLRQDLRDALLGGDDPAPASAGTGFFIALEGGDGAGKSTQAEALADWIRSKGHEVVLTREPGATPVGKRLRSILLDVSSAGLSHRAEALLYAADRAEHVDTVVRPALERGAVVISDRYIDSSVAYQGAGRDLSPTEIARINRWATAGLVPHLTVLLDVSPETARERFTEAPDRLESEPAEFHARVRSGFLTLAAADPGRYLVVDAGQEPEAVTTVIRHRLDRVLPLSEAEIAAREEARRKAEEEARRKAEEEAARKAEEERLERERQEQLAKLRAEEEERKRRELEEAQRREAERQAEEARQRAEEARRRAEEERQRLLAEEKARAEEEARRKAEEERRRKQAEEEARLRAEAEAQRLEKQRKAEEALLRAEQARQLAERAAAAAEAGPRT</sequence>
<dbReference type="NCBIfam" id="TIGR00041">
    <property type="entry name" value="DTMP_kinase"/>
    <property type="match status" value="1"/>
</dbReference>
<accession>A0ABR4T0Q7</accession>
<evidence type="ECO:0000256" key="5">
    <source>
        <dbReference type="ARBA" id="ARBA00022727"/>
    </source>
</evidence>
<evidence type="ECO:0000256" key="9">
    <source>
        <dbReference type="ARBA" id="ARBA00048743"/>
    </source>
</evidence>
<proteinExistence type="inferred from homology"/>
<dbReference type="InterPro" id="IPR039430">
    <property type="entry name" value="Thymidylate_kin-like_dom"/>
</dbReference>
<reference evidence="13 14" key="1">
    <citation type="submission" date="2014-04" db="EMBL/GenBank/DDBJ databases">
        <title>Draft genome sequence of the novel Streptomyces griseorubens JSD-1 playing a role in carbon and nitrogen cycle.</title>
        <authorList>
            <consortium name="Shanghai Jiao Tong University"/>
            <person name="Feng H."/>
            <person name="Sun Y."/>
            <person name="Zhi Y."/>
            <person name="Mao L."/>
            <person name="Luo Y."/>
            <person name="Wei X."/>
            <person name="Zhou P."/>
        </authorList>
    </citation>
    <scope>NUCLEOTIDE SEQUENCE [LARGE SCALE GENOMIC DNA]</scope>
    <source>
        <strain evidence="13 14">JSD-1</strain>
    </source>
</reference>
<evidence type="ECO:0000256" key="4">
    <source>
        <dbReference type="ARBA" id="ARBA00022679"/>
    </source>
</evidence>
<dbReference type="GO" id="GO:0016301">
    <property type="term" value="F:kinase activity"/>
    <property type="evidence" value="ECO:0007669"/>
    <property type="project" value="UniProtKB-KW"/>
</dbReference>
<keyword evidence="7 13" id="KW-0418">Kinase</keyword>